<organism evidence="3 4">
    <name type="scientific">Actinocorallia longicatena</name>
    <dbReference type="NCBI Taxonomy" id="111803"/>
    <lineage>
        <taxon>Bacteria</taxon>
        <taxon>Bacillati</taxon>
        <taxon>Actinomycetota</taxon>
        <taxon>Actinomycetes</taxon>
        <taxon>Streptosporangiales</taxon>
        <taxon>Thermomonosporaceae</taxon>
        <taxon>Actinocorallia</taxon>
    </lineage>
</organism>
<dbReference type="EMBL" id="BAAAUV010000013">
    <property type="protein sequence ID" value="GAA3223735.1"/>
    <property type="molecule type" value="Genomic_DNA"/>
</dbReference>
<reference evidence="4" key="1">
    <citation type="journal article" date="2019" name="Int. J. Syst. Evol. Microbiol.">
        <title>The Global Catalogue of Microorganisms (GCM) 10K type strain sequencing project: providing services to taxonomists for standard genome sequencing and annotation.</title>
        <authorList>
            <consortium name="The Broad Institute Genomics Platform"/>
            <consortium name="The Broad Institute Genome Sequencing Center for Infectious Disease"/>
            <person name="Wu L."/>
            <person name="Ma J."/>
        </authorList>
    </citation>
    <scope>NUCLEOTIDE SEQUENCE [LARGE SCALE GENOMIC DNA]</scope>
    <source>
        <strain evidence="4">JCM 9377</strain>
    </source>
</reference>
<dbReference type="Proteomes" id="UP001501237">
    <property type="component" value="Unassembled WGS sequence"/>
</dbReference>
<protein>
    <recommendedName>
        <fullName evidence="5">Integral membrane protein</fullName>
    </recommendedName>
</protein>
<name>A0ABP6QG43_9ACTN</name>
<feature type="chain" id="PRO_5045832810" description="Integral membrane protein" evidence="2">
    <location>
        <begin position="27"/>
        <end position="383"/>
    </location>
</feature>
<keyword evidence="1" id="KW-0812">Transmembrane</keyword>
<evidence type="ECO:0000313" key="4">
    <source>
        <dbReference type="Proteomes" id="UP001501237"/>
    </source>
</evidence>
<evidence type="ECO:0008006" key="5">
    <source>
        <dbReference type="Google" id="ProtNLM"/>
    </source>
</evidence>
<sequence length="383" mass="39978">MRRILSVVLIVLGCLLAPVALTAVWAANQVSDTDRYLKTVAPLADDPAIQNAVADRVTTAVMSRLDIPSLVSGASESLPPRVGQLAGLVAGPASSLVQGFVRDKSGAVVASDAFATIWTEANRVAHTRIDKILAGDDDTVVQTDGDTVNVELGPVVQTVKERLVAEGMTVAGKIPDINPTYPLFKTDQLAQAQTYYDWLGVLEWLAPLLALACLAGGVLLARGRRKALGRAALGVGASMLVLAVGLMISRSAVVGAAQNAEAGGALFDIVVDLLRLGLRAVLLLSLAVAVGAWLAGGSATAVRTRAYWTDLLRGRADTPVTAWVTAHRSALRIGAVALAVLAFVFWPHPTGLVVLCLIVALLVVLAVIELLTERTPAAPSPQH</sequence>
<evidence type="ECO:0000313" key="3">
    <source>
        <dbReference type="EMBL" id="GAA3223735.1"/>
    </source>
</evidence>
<accession>A0ABP6QG43</accession>
<keyword evidence="1" id="KW-0472">Membrane</keyword>
<feature type="transmembrane region" description="Helical" evidence="1">
    <location>
        <begin position="198"/>
        <end position="221"/>
    </location>
</feature>
<feature type="transmembrane region" description="Helical" evidence="1">
    <location>
        <begin position="233"/>
        <end position="256"/>
    </location>
</feature>
<keyword evidence="1" id="KW-1133">Transmembrane helix</keyword>
<evidence type="ECO:0000256" key="1">
    <source>
        <dbReference type="SAM" id="Phobius"/>
    </source>
</evidence>
<keyword evidence="2" id="KW-0732">Signal</keyword>
<feature type="transmembrane region" description="Helical" evidence="1">
    <location>
        <begin position="276"/>
        <end position="295"/>
    </location>
</feature>
<comment type="caution">
    <text evidence="3">The sequence shown here is derived from an EMBL/GenBank/DDBJ whole genome shotgun (WGS) entry which is preliminary data.</text>
</comment>
<proteinExistence type="predicted"/>
<keyword evidence="4" id="KW-1185">Reference proteome</keyword>
<evidence type="ECO:0000256" key="2">
    <source>
        <dbReference type="SAM" id="SignalP"/>
    </source>
</evidence>
<gene>
    <name evidence="3" type="ORF">GCM10010468_50430</name>
</gene>
<feature type="transmembrane region" description="Helical" evidence="1">
    <location>
        <begin position="352"/>
        <end position="371"/>
    </location>
</feature>
<feature type="signal peptide" evidence="2">
    <location>
        <begin position="1"/>
        <end position="26"/>
    </location>
</feature>
<feature type="transmembrane region" description="Helical" evidence="1">
    <location>
        <begin position="329"/>
        <end position="346"/>
    </location>
</feature>
<dbReference type="RefSeq" id="WP_344832697.1">
    <property type="nucleotide sequence ID" value="NZ_BAAAUV010000013.1"/>
</dbReference>